<sequence length="45" mass="5366">MNLHNDKILFKQFIDNLNAKTGIDSDIIEKVKQILLFIYKYLKLL</sequence>
<accession>A0A397QVC5</accession>
<evidence type="ECO:0000313" key="1">
    <source>
        <dbReference type="EMBL" id="RIA64769.1"/>
    </source>
</evidence>
<name>A0A397QVC5_9MOLU</name>
<evidence type="ECO:0000313" key="2">
    <source>
        <dbReference type="Proteomes" id="UP000266506"/>
    </source>
</evidence>
<reference evidence="1 2" key="1">
    <citation type="submission" date="2018-08" db="EMBL/GenBank/DDBJ databases">
        <title>Genomic Encyclopedia of Archaeal and Bacterial Type Strains, Phase II (KMG-II): from individual species to whole genera.</title>
        <authorList>
            <person name="Goeker M."/>
        </authorList>
    </citation>
    <scope>NUCLEOTIDE SEQUENCE [LARGE SCALE GENOMIC DNA]</scope>
    <source>
        <strain evidence="1 2">ATCC 27112</strain>
    </source>
</reference>
<keyword evidence="2" id="KW-1185">Reference proteome</keyword>
<proteinExistence type="predicted"/>
<dbReference type="AlphaFoldDB" id="A0A397QVC5"/>
<dbReference type="Proteomes" id="UP000266506">
    <property type="component" value="Unassembled WGS sequence"/>
</dbReference>
<protein>
    <submittedName>
        <fullName evidence="1">Uncharacterized protein</fullName>
    </submittedName>
</protein>
<dbReference type="InParanoid" id="A0A397QVC5"/>
<gene>
    <name evidence="1" type="ORF">EI71_01924</name>
</gene>
<dbReference type="EMBL" id="QXEV01000040">
    <property type="protein sequence ID" value="RIA64769.1"/>
    <property type="molecule type" value="Genomic_DNA"/>
</dbReference>
<comment type="caution">
    <text evidence="1">The sequence shown here is derived from an EMBL/GenBank/DDBJ whole genome shotgun (WGS) entry which is preliminary data.</text>
</comment>
<organism evidence="1 2">
    <name type="scientific">Anaeroplasma bactoclasticum</name>
    <dbReference type="NCBI Taxonomy" id="2088"/>
    <lineage>
        <taxon>Bacteria</taxon>
        <taxon>Bacillati</taxon>
        <taxon>Mycoplasmatota</taxon>
        <taxon>Mollicutes</taxon>
        <taxon>Anaeroplasmatales</taxon>
        <taxon>Anaeroplasmataceae</taxon>
        <taxon>Anaeroplasma</taxon>
    </lineage>
</organism>